<protein>
    <submittedName>
        <fullName evidence="1">Uncharacterized protein</fullName>
    </submittedName>
</protein>
<evidence type="ECO:0000313" key="2">
    <source>
        <dbReference type="Proteomes" id="UP000807115"/>
    </source>
</evidence>
<reference evidence="1" key="2">
    <citation type="submission" date="2020-10" db="EMBL/GenBank/DDBJ databases">
        <authorList>
            <person name="Cooper E.A."/>
            <person name="Brenton Z.W."/>
            <person name="Flinn B.S."/>
            <person name="Jenkins J."/>
            <person name="Shu S."/>
            <person name="Flowers D."/>
            <person name="Luo F."/>
            <person name="Wang Y."/>
            <person name="Xia P."/>
            <person name="Barry K."/>
            <person name="Daum C."/>
            <person name="Lipzen A."/>
            <person name="Yoshinaga Y."/>
            <person name="Schmutz J."/>
            <person name="Saski C."/>
            <person name="Vermerris W."/>
            <person name="Kresovich S."/>
        </authorList>
    </citation>
    <scope>NUCLEOTIDE SEQUENCE</scope>
</reference>
<dbReference type="Proteomes" id="UP000807115">
    <property type="component" value="Chromosome 4"/>
</dbReference>
<name>A0A921UKK0_SORBI</name>
<dbReference type="AlphaFoldDB" id="A0A921UKK0"/>
<gene>
    <name evidence="1" type="ORF">BDA96_04G284400</name>
</gene>
<dbReference type="EMBL" id="CM027683">
    <property type="protein sequence ID" value="KAG0534490.1"/>
    <property type="molecule type" value="Genomic_DNA"/>
</dbReference>
<organism evidence="1 2">
    <name type="scientific">Sorghum bicolor</name>
    <name type="common">Sorghum</name>
    <name type="synonym">Sorghum vulgare</name>
    <dbReference type="NCBI Taxonomy" id="4558"/>
    <lineage>
        <taxon>Eukaryota</taxon>
        <taxon>Viridiplantae</taxon>
        <taxon>Streptophyta</taxon>
        <taxon>Embryophyta</taxon>
        <taxon>Tracheophyta</taxon>
        <taxon>Spermatophyta</taxon>
        <taxon>Magnoliopsida</taxon>
        <taxon>Liliopsida</taxon>
        <taxon>Poales</taxon>
        <taxon>Poaceae</taxon>
        <taxon>PACMAD clade</taxon>
        <taxon>Panicoideae</taxon>
        <taxon>Andropogonodae</taxon>
        <taxon>Andropogoneae</taxon>
        <taxon>Sorghinae</taxon>
        <taxon>Sorghum</taxon>
    </lineage>
</organism>
<accession>A0A921UKK0</accession>
<proteinExistence type="predicted"/>
<sequence length="60" mass="7137">MLIPREMHTCSEKSVYSVLSRVSEYQKVRIYHSPCKSSHRSFYLHPNTAAFWLSSFDHNF</sequence>
<comment type="caution">
    <text evidence="1">The sequence shown here is derived from an EMBL/GenBank/DDBJ whole genome shotgun (WGS) entry which is preliminary data.</text>
</comment>
<reference evidence="1" key="1">
    <citation type="journal article" date="2019" name="BMC Genomics">
        <title>A new reference genome for Sorghum bicolor reveals high levels of sequence similarity between sweet and grain genotypes: implications for the genetics of sugar metabolism.</title>
        <authorList>
            <person name="Cooper E.A."/>
            <person name="Brenton Z.W."/>
            <person name="Flinn B.S."/>
            <person name="Jenkins J."/>
            <person name="Shu S."/>
            <person name="Flowers D."/>
            <person name="Luo F."/>
            <person name="Wang Y."/>
            <person name="Xia P."/>
            <person name="Barry K."/>
            <person name="Daum C."/>
            <person name="Lipzen A."/>
            <person name="Yoshinaga Y."/>
            <person name="Schmutz J."/>
            <person name="Saski C."/>
            <person name="Vermerris W."/>
            <person name="Kresovich S."/>
        </authorList>
    </citation>
    <scope>NUCLEOTIDE SEQUENCE</scope>
</reference>
<evidence type="ECO:0000313" key="1">
    <source>
        <dbReference type="EMBL" id="KAG0534490.1"/>
    </source>
</evidence>